<protein>
    <recommendedName>
        <fullName evidence="4">Monooxygenase</fullName>
    </recommendedName>
</protein>
<dbReference type="GO" id="GO:0050660">
    <property type="term" value="F:flavin adenine dinucleotide binding"/>
    <property type="evidence" value="ECO:0007669"/>
    <property type="project" value="TreeGrafter"/>
</dbReference>
<dbReference type="eggNOG" id="COG2072">
    <property type="taxonomic scope" value="Bacteria"/>
</dbReference>
<dbReference type="PRINTS" id="PR00469">
    <property type="entry name" value="PNDRDTASEII"/>
</dbReference>
<accession>A6G4F5</accession>
<keyword evidence="3" id="KW-1185">Reference proteome</keyword>
<reference evidence="2 3" key="1">
    <citation type="submission" date="2007-06" db="EMBL/GenBank/DDBJ databases">
        <authorList>
            <person name="Shimkets L."/>
            <person name="Ferriera S."/>
            <person name="Johnson J."/>
            <person name="Kravitz S."/>
            <person name="Beeson K."/>
            <person name="Sutton G."/>
            <person name="Rogers Y.-H."/>
            <person name="Friedman R."/>
            <person name="Frazier M."/>
            <person name="Venter J.C."/>
        </authorList>
    </citation>
    <scope>NUCLEOTIDE SEQUENCE [LARGE SCALE GENOMIC DNA]</scope>
    <source>
        <strain evidence="2 3">SIR-1</strain>
    </source>
</reference>
<evidence type="ECO:0000313" key="3">
    <source>
        <dbReference type="Proteomes" id="UP000005801"/>
    </source>
</evidence>
<dbReference type="GO" id="GO:0004497">
    <property type="term" value="F:monooxygenase activity"/>
    <property type="evidence" value="ECO:0007669"/>
    <property type="project" value="TreeGrafter"/>
</dbReference>
<gene>
    <name evidence="2" type="ORF">PPSIR1_03983</name>
</gene>
<dbReference type="PANTHER" id="PTHR43539:SF78">
    <property type="entry name" value="FLAVIN-CONTAINING MONOOXYGENASE"/>
    <property type="match status" value="1"/>
</dbReference>
<dbReference type="Pfam" id="PF13738">
    <property type="entry name" value="Pyr_redox_3"/>
    <property type="match status" value="1"/>
</dbReference>
<dbReference type="AlphaFoldDB" id="A6G4F5"/>
<dbReference type="InterPro" id="IPR050982">
    <property type="entry name" value="Auxin_biosynth/cation_transpt"/>
</dbReference>
<evidence type="ECO:0000313" key="2">
    <source>
        <dbReference type="EMBL" id="EDM79267.1"/>
    </source>
</evidence>
<dbReference type="Proteomes" id="UP000005801">
    <property type="component" value="Unassembled WGS sequence"/>
</dbReference>
<dbReference type="InterPro" id="IPR036188">
    <property type="entry name" value="FAD/NAD-bd_sf"/>
</dbReference>
<dbReference type="OrthoDB" id="9790219at2"/>
<dbReference type="EMBL" id="ABCS01000021">
    <property type="protein sequence ID" value="EDM79267.1"/>
    <property type="molecule type" value="Genomic_DNA"/>
</dbReference>
<organism evidence="2 3">
    <name type="scientific">Plesiocystis pacifica SIR-1</name>
    <dbReference type="NCBI Taxonomy" id="391625"/>
    <lineage>
        <taxon>Bacteria</taxon>
        <taxon>Pseudomonadati</taxon>
        <taxon>Myxococcota</taxon>
        <taxon>Polyangia</taxon>
        <taxon>Nannocystales</taxon>
        <taxon>Nannocystaceae</taxon>
        <taxon>Plesiocystis</taxon>
    </lineage>
</organism>
<dbReference type="PANTHER" id="PTHR43539">
    <property type="entry name" value="FLAVIN-BINDING MONOOXYGENASE-LIKE PROTEIN (AFU_ORTHOLOGUE AFUA_4G09220)"/>
    <property type="match status" value="1"/>
</dbReference>
<dbReference type="Gene3D" id="3.50.50.60">
    <property type="entry name" value="FAD/NAD(P)-binding domain"/>
    <property type="match status" value="1"/>
</dbReference>
<dbReference type="SUPFAM" id="SSF51905">
    <property type="entry name" value="FAD/NAD(P)-binding domain"/>
    <property type="match status" value="2"/>
</dbReference>
<evidence type="ECO:0008006" key="4">
    <source>
        <dbReference type="Google" id="ProtNLM"/>
    </source>
</evidence>
<dbReference type="RefSeq" id="WP_006971604.1">
    <property type="nucleotide sequence ID" value="NZ_ABCS01000021.1"/>
</dbReference>
<comment type="caution">
    <text evidence="2">The sequence shown here is derived from an EMBL/GenBank/DDBJ whole genome shotgun (WGS) entry which is preliminary data.</text>
</comment>
<sequence>MNEPLDVAVVGAGFCGLATAAALKTYATPSFAVFEAGGGPGHFWTGNYDRIHLHSPWHDLPADGGLGASFPMFKARAEVLRYLGAYAEHHALTPHIWTQTPVTQLSRDGSERHPWRIVSAKGEHLARHLVVATGALRVPWEPELAGRKDFTGVVTHSRAYRNAKPYAGKRAVVVGSGNSAAEIALDLAQGGASSVTLLVKGPRHFMKLGAMTRMIQFAKLFGMAGPKQVRRAHPITWGSDAYWDKLRAFDKMTRLFSQDLRAFGIHPPERGPSEEGMVAGRIGVMDVGAIAAIRSGAIEVRRGHVAGFTADGVGLDSGGELPADLAVLATGFRHGLGAFLPEVDALLEPRLEWPEPMPATDHRCRSTIHSDLWFAGWELGLLGGLHWGLWGWEVGEKIATELGTFRASMRPPDIGAEPWR</sequence>
<dbReference type="STRING" id="391625.PPSIR1_03983"/>
<evidence type="ECO:0000256" key="1">
    <source>
        <dbReference type="ARBA" id="ARBA00023002"/>
    </source>
</evidence>
<name>A6G4F5_9BACT</name>
<keyword evidence="1" id="KW-0560">Oxidoreductase</keyword>
<proteinExistence type="predicted"/>